<evidence type="ECO:0000313" key="1">
    <source>
        <dbReference type="EMBL" id="GMF31285.1"/>
    </source>
</evidence>
<dbReference type="EMBL" id="BSXT01000626">
    <property type="protein sequence ID" value="GMF31285.1"/>
    <property type="molecule type" value="Genomic_DNA"/>
</dbReference>
<evidence type="ECO:0000313" key="2">
    <source>
        <dbReference type="Proteomes" id="UP001165121"/>
    </source>
</evidence>
<name>A0A9W6UF68_9STRA</name>
<accession>A0A9W6UF68</accession>
<dbReference type="OrthoDB" id="6143244at2759"/>
<comment type="caution">
    <text evidence="1">The sequence shown here is derived from an EMBL/GenBank/DDBJ whole genome shotgun (WGS) entry which is preliminary data.</text>
</comment>
<keyword evidence="2" id="KW-1185">Reference proteome</keyword>
<reference evidence="1" key="1">
    <citation type="submission" date="2023-04" db="EMBL/GenBank/DDBJ databases">
        <title>Phytophthora fragariaefolia NBRC 109709.</title>
        <authorList>
            <person name="Ichikawa N."/>
            <person name="Sato H."/>
            <person name="Tonouchi N."/>
        </authorList>
    </citation>
    <scope>NUCLEOTIDE SEQUENCE</scope>
    <source>
        <strain evidence="1">NBRC 109709</strain>
    </source>
</reference>
<gene>
    <name evidence="1" type="ORF">Pfra01_000712900</name>
</gene>
<organism evidence="1 2">
    <name type="scientific">Phytophthora fragariaefolia</name>
    <dbReference type="NCBI Taxonomy" id="1490495"/>
    <lineage>
        <taxon>Eukaryota</taxon>
        <taxon>Sar</taxon>
        <taxon>Stramenopiles</taxon>
        <taxon>Oomycota</taxon>
        <taxon>Peronosporomycetes</taxon>
        <taxon>Peronosporales</taxon>
        <taxon>Peronosporaceae</taxon>
        <taxon>Phytophthora</taxon>
    </lineage>
</organism>
<dbReference type="AlphaFoldDB" id="A0A9W6UF68"/>
<dbReference type="Proteomes" id="UP001165121">
    <property type="component" value="Unassembled WGS sequence"/>
</dbReference>
<sequence length="183" mass="20969">MARECDSDGILMSTAAWSKFCKYFDRTWLKTFPPQLWNIAPIQRDAVSRTNNPLERFNREMNASFPSVHPNLPDFVVALEKLARRYANLKYDIDIGRASAPHRLPILLPKAIDLPDIPEDMLRDSMDVTVHSNNAGGEISDSYRRINSRRVVVRSSETSDAVSLQDMECITEEISYYDEVDQN</sequence>
<protein>
    <submittedName>
        <fullName evidence="1">Unnamed protein product</fullName>
    </submittedName>
</protein>
<proteinExistence type="predicted"/>